<evidence type="ECO:0000256" key="1">
    <source>
        <dbReference type="SAM" id="MobiDB-lite"/>
    </source>
</evidence>
<accession>A0A2P2GGH4</accession>
<keyword evidence="2" id="KW-0812">Transmembrane</keyword>
<gene>
    <name evidence="3" type="ORF">VO63_28090</name>
</gene>
<keyword evidence="4" id="KW-1185">Reference proteome</keyword>
<comment type="caution">
    <text evidence="3">The sequence shown here is derived from an EMBL/GenBank/DDBJ whole genome shotgun (WGS) entry which is preliminary data.</text>
</comment>
<organism evidence="3 4">
    <name type="scientific">Streptomyces showdoensis</name>
    <dbReference type="NCBI Taxonomy" id="68268"/>
    <lineage>
        <taxon>Bacteria</taxon>
        <taxon>Bacillati</taxon>
        <taxon>Actinomycetota</taxon>
        <taxon>Actinomycetes</taxon>
        <taxon>Kitasatosporales</taxon>
        <taxon>Streptomycetaceae</taxon>
        <taxon>Streptomyces</taxon>
    </lineage>
</organism>
<protein>
    <submittedName>
        <fullName evidence="3">Uncharacterized protein</fullName>
    </submittedName>
</protein>
<dbReference type="PRINTS" id="PR01217">
    <property type="entry name" value="PRICHEXTENSN"/>
</dbReference>
<feature type="compositionally biased region" description="Low complexity" evidence="1">
    <location>
        <begin position="255"/>
        <end position="266"/>
    </location>
</feature>
<feature type="compositionally biased region" description="Pro residues" evidence="1">
    <location>
        <begin position="240"/>
        <end position="254"/>
    </location>
</feature>
<dbReference type="Proteomes" id="UP000265325">
    <property type="component" value="Unassembled WGS sequence"/>
</dbReference>
<feature type="region of interest" description="Disordered" evidence="1">
    <location>
        <begin position="84"/>
        <end position="119"/>
    </location>
</feature>
<evidence type="ECO:0000313" key="3">
    <source>
        <dbReference type="EMBL" id="KKZ70616.1"/>
    </source>
</evidence>
<dbReference type="EMBL" id="LAQS01000054">
    <property type="protein sequence ID" value="KKZ70616.1"/>
    <property type="molecule type" value="Genomic_DNA"/>
</dbReference>
<keyword evidence="2" id="KW-1133">Transmembrane helix</keyword>
<name>A0A2P2GGH4_STREW</name>
<feature type="compositionally biased region" description="Low complexity" evidence="1">
    <location>
        <begin position="228"/>
        <end position="239"/>
    </location>
</feature>
<feature type="compositionally biased region" description="Gly residues" evidence="1">
    <location>
        <begin position="167"/>
        <end position="182"/>
    </location>
</feature>
<keyword evidence="2" id="KW-0472">Membrane</keyword>
<feature type="transmembrane region" description="Helical" evidence="2">
    <location>
        <begin position="127"/>
        <end position="146"/>
    </location>
</feature>
<feature type="region of interest" description="Disordered" evidence="1">
    <location>
        <begin position="1"/>
        <end position="22"/>
    </location>
</feature>
<dbReference type="AlphaFoldDB" id="A0A2P2GGH4"/>
<reference evidence="3 4" key="1">
    <citation type="submission" date="2015-05" db="EMBL/GenBank/DDBJ databases">
        <title>Draft Genome assembly of Streptomyces showdoensis.</title>
        <authorList>
            <person name="Thapa K.K."/>
            <person name="Metsa-Ketela M."/>
        </authorList>
    </citation>
    <scope>NUCLEOTIDE SEQUENCE [LARGE SCALE GENOMIC DNA]</scope>
    <source>
        <strain evidence="3 4">ATCC 15227</strain>
    </source>
</reference>
<proteinExistence type="predicted"/>
<feature type="compositionally biased region" description="Pro residues" evidence="1">
    <location>
        <begin position="213"/>
        <end position="227"/>
    </location>
</feature>
<feature type="region of interest" description="Disordered" evidence="1">
    <location>
        <begin position="148"/>
        <end position="266"/>
    </location>
</feature>
<evidence type="ECO:0000313" key="4">
    <source>
        <dbReference type="Proteomes" id="UP000265325"/>
    </source>
</evidence>
<evidence type="ECO:0000256" key="2">
    <source>
        <dbReference type="SAM" id="Phobius"/>
    </source>
</evidence>
<sequence length="266" mass="26234">MNKQGLDMRDRPDPGTEATEEKKRFDLSVAQVAGSAVAAVVAAKLASTLGVYGTILGAGVISVIATCGGPLLQHLFKSTGQQMRGATAAGRPKGQQLPAAYGQEPCSEEFGEPTTHGTRVRGWKRSAVGAAAVFLLAMGGITAYELTSGQDLSGTKGTTTFGSAVRGPGGDNGGQRPDGGGAPSSVPGEGGRQEQKGGGTPTPGTTPSDPDTPDPTAPTTPPAPTPTPSTSAEPTGGATTPPPTTPPTTPPTAPPTAQDQAAGGAG</sequence>
<feature type="compositionally biased region" description="Polar residues" evidence="1">
    <location>
        <begin position="148"/>
        <end position="162"/>
    </location>
</feature>
<feature type="transmembrane region" description="Helical" evidence="2">
    <location>
        <begin position="25"/>
        <end position="43"/>
    </location>
</feature>
<feature type="transmembrane region" description="Helical" evidence="2">
    <location>
        <begin position="49"/>
        <end position="72"/>
    </location>
</feature>